<dbReference type="PROSITE" id="PS00108">
    <property type="entry name" value="PROTEIN_KINASE_ST"/>
    <property type="match status" value="1"/>
</dbReference>
<evidence type="ECO:0000256" key="6">
    <source>
        <dbReference type="ARBA" id="ARBA00022692"/>
    </source>
</evidence>
<keyword evidence="8 15" id="KW-0547">Nucleotide-binding</keyword>
<evidence type="ECO:0000256" key="10">
    <source>
        <dbReference type="ARBA" id="ARBA00022840"/>
    </source>
</evidence>
<comment type="subcellular location">
    <subcellularLocation>
        <location evidence="1">Membrane</location>
        <topology evidence="1">Single-pass type I membrane protein</topology>
    </subcellularLocation>
</comment>
<evidence type="ECO:0000313" key="22">
    <source>
        <dbReference type="Proteomes" id="UP000472262"/>
    </source>
</evidence>
<reference evidence="21" key="2">
    <citation type="submission" date="2025-09" db="UniProtKB">
        <authorList>
            <consortium name="Ensembl"/>
        </authorList>
    </citation>
    <scope>IDENTIFICATION</scope>
</reference>
<dbReference type="GO" id="GO:0005886">
    <property type="term" value="C:plasma membrane"/>
    <property type="evidence" value="ECO:0007669"/>
    <property type="project" value="TreeGrafter"/>
</dbReference>
<keyword evidence="6 18" id="KW-0812">Transmembrane</keyword>
<dbReference type="AlphaFoldDB" id="A0A672SEK9"/>
<dbReference type="InterPro" id="IPR000719">
    <property type="entry name" value="Prot_kinase_dom"/>
</dbReference>
<evidence type="ECO:0000256" key="11">
    <source>
        <dbReference type="ARBA" id="ARBA00022989"/>
    </source>
</evidence>
<dbReference type="InterPro" id="IPR008271">
    <property type="entry name" value="Ser/Thr_kinase_AS"/>
</dbReference>
<dbReference type="PROSITE" id="PS00107">
    <property type="entry name" value="PROTEIN_KINASE_ATP"/>
    <property type="match status" value="1"/>
</dbReference>
<dbReference type="Gene3D" id="2.10.60.10">
    <property type="entry name" value="CD59"/>
    <property type="match status" value="1"/>
</dbReference>
<dbReference type="PROSITE" id="PS50011">
    <property type="entry name" value="PROTEIN_KINASE_DOM"/>
    <property type="match status" value="1"/>
</dbReference>
<feature type="region of interest" description="Disordered" evidence="17">
    <location>
        <begin position="1"/>
        <end position="28"/>
    </location>
</feature>
<evidence type="ECO:0000256" key="14">
    <source>
        <dbReference type="ARBA" id="ARBA00023211"/>
    </source>
</evidence>
<dbReference type="PROSITE" id="PS51256">
    <property type="entry name" value="GS"/>
    <property type="match status" value="1"/>
</dbReference>
<keyword evidence="7" id="KW-0732">Signal</keyword>
<comment type="similarity">
    <text evidence="2">Belongs to the protein kinase superfamily. TKL Ser/Thr protein kinase family. TGFB receptor subfamily.</text>
</comment>
<feature type="compositionally biased region" description="Polar residues" evidence="17">
    <location>
        <begin position="7"/>
        <end position="25"/>
    </location>
</feature>
<protein>
    <recommendedName>
        <fullName evidence="3">receptor protein serine/threonine kinase</fullName>
        <ecNumber evidence="3">2.7.11.30</ecNumber>
    </recommendedName>
</protein>
<keyword evidence="4 16" id="KW-0723">Serine/threonine-protein kinase</keyword>
<evidence type="ECO:0000256" key="16">
    <source>
        <dbReference type="RuleBase" id="RU000304"/>
    </source>
</evidence>
<feature type="domain" description="GS" evidence="20">
    <location>
        <begin position="168"/>
        <end position="197"/>
    </location>
</feature>
<keyword evidence="10 15" id="KW-0067">ATP-binding</keyword>
<evidence type="ECO:0000256" key="18">
    <source>
        <dbReference type="SAM" id="Phobius"/>
    </source>
</evidence>
<dbReference type="GO" id="GO:0071363">
    <property type="term" value="P:cellular response to growth factor stimulus"/>
    <property type="evidence" value="ECO:0007669"/>
    <property type="project" value="TreeGrafter"/>
</dbReference>
<proteinExistence type="inferred from homology"/>
<keyword evidence="14" id="KW-0464">Manganese</keyword>
<keyword evidence="9" id="KW-0418">Kinase</keyword>
<dbReference type="GO" id="GO:0043235">
    <property type="term" value="C:receptor complex"/>
    <property type="evidence" value="ECO:0007669"/>
    <property type="project" value="TreeGrafter"/>
</dbReference>
<evidence type="ECO:0000259" key="20">
    <source>
        <dbReference type="PROSITE" id="PS51256"/>
    </source>
</evidence>
<dbReference type="SUPFAM" id="SSF56112">
    <property type="entry name" value="Protein kinase-like (PK-like)"/>
    <property type="match status" value="1"/>
</dbReference>
<keyword evidence="22" id="KW-1185">Reference proteome</keyword>
<dbReference type="Ensembl" id="ENSSGRT00000106729.1">
    <property type="protein sequence ID" value="ENSSGRP00000100350.1"/>
    <property type="gene ID" value="ENSSGRG00000049956.1"/>
</dbReference>
<feature type="domain" description="Protein kinase" evidence="19">
    <location>
        <begin position="198"/>
        <end position="465"/>
    </location>
</feature>
<feature type="transmembrane region" description="Helical" evidence="18">
    <location>
        <begin position="413"/>
        <end position="430"/>
    </location>
</feature>
<evidence type="ECO:0000256" key="9">
    <source>
        <dbReference type="ARBA" id="ARBA00022777"/>
    </source>
</evidence>
<evidence type="ECO:0000256" key="12">
    <source>
        <dbReference type="ARBA" id="ARBA00023136"/>
    </source>
</evidence>
<accession>A0A672SEK9</accession>
<dbReference type="PANTHER" id="PTHR23255:SF50">
    <property type="entry name" value="BONE MORPHOGENETIC PROTEIN RECEPTOR TYPE-1A"/>
    <property type="match status" value="1"/>
</dbReference>
<evidence type="ECO:0000256" key="7">
    <source>
        <dbReference type="ARBA" id="ARBA00022729"/>
    </source>
</evidence>
<dbReference type="Gene3D" id="1.10.510.10">
    <property type="entry name" value="Transferase(Phosphotransferase) domain 1"/>
    <property type="match status" value="1"/>
</dbReference>
<dbReference type="Gene3D" id="3.30.200.20">
    <property type="entry name" value="Phosphorylase Kinase, domain 1"/>
    <property type="match status" value="1"/>
</dbReference>
<organism evidence="21 22">
    <name type="scientific">Sinocyclocheilus grahami</name>
    <name type="common">Dianchi golden-line fish</name>
    <name type="synonym">Barbus grahami</name>
    <dbReference type="NCBI Taxonomy" id="75366"/>
    <lineage>
        <taxon>Eukaryota</taxon>
        <taxon>Metazoa</taxon>
        <taxon>Chordata</taxon>
        <taxon>Craniata</taxon>
        <taxon>Vertebrata</taxon>
        <taxon>Euteleostomi</taxon>
        <taxon>Actinopterygii</taxon>
        <taxon>Neopterygii</taxon>
        <taxon>Teleostei</taxon>
        <taxon>Ostariophysi</taxon>
        <taxon>Cypriniformes</taxon>
        <taxon>Cyprinidae</taxon>
        <taxon>Cyprininae</taxon>
        <taxon>Sinocyclocheilus</taxon>
    </lineage>
</organism>
<evidence type="ECO:0000256" key="13">
    <source>
        <dbReference type="ARBA" id="ARBA00023170"/>
    </source>
</evidence>
<name>A0A672SEK9_SINGR</name>
<evidence type="ECO:0000256" key="4">
    <source>
        <dbReference type="ARBA" id="ARBA00022527"/>
    </source>
</evidence>
<evidence type="ECO:0000256" key="1">
    <source>
        <dbReference type="ARBA" id="ARBA00004479"/>
    </source>
</evidence>
<sequence>MMLPASSAATAQDTALMTPRTTPASKSHRPWHLLSDYCTCLCFVYRTNGQCFAIIEEDENGDVILSSGCMKYEGSHFQCKVRNFAQTRRTIECCQFDFCNRDLKPELPPRDTEPPDPHWLAFLISVTVCFCTLICVTVICYYRYKWQTERQRYHRDLEQNEAFIPAGESLKDLINLSQTSGSGSGLPLLVQRTIAKQIQTVRLIGKGRYGEVWLGRWRGEKVAVKVFFTREEASWFRETEIYQTVLMRHENILGFIAADINGTGASTQLYLITDYHENGSLYDYLKFTTLDSQALLKLTYSAACGLCHLHTEIYGTQGKPAIAHRDLKSKNILIKKNGTCCIADLGLAVKFNSDTNEVDIPLSTRMGTRRYMAPEVLDETLNKNHFQAYIMADIYSYGLVIWEMARRCVTGGIHWQIFFVFHLGIFLAIAKKTLYVCCMYSNSCISAKYCPIPYINGKLIYSAFR</sequence>
<evidence type="ECO:0000256" key="8">
    <source>
        <dbReference type="ARBA" id="ARBA00022741"/>
    </source>
</evidence>
<dbReference type="EC" id="2.7.11.30" evidence="3"/>
<evidence type="ECO:0000256" key="5">
    <source>
        <dbReference type="ARBA" id="ARBA00022679"/>
    </source>
</evidence>
<dbReference type="Pfam" id="PF01064">
    <property type="entry name" value="Activin_recp"/>
    <property type="match status" value="1"/>
</dbReference>
<dbReference type="PANTHER" id="PTHR23255">
    <property type="entry name" value="TRANSFORMING GROWTH FACTOR-BETA RECEPTOR TYPE I AND II"/>
    <property type="match status" value="1"/>
</dbReference>
<dbReference type="Proteomes" id="UP000472262">
    <property type="component" value="Unassembled WGS sequence"/>
</dbReference>
<keyword evidence="13" id="KW-0675">Receptor</keyword>
<dbReference type="Pfam" id="PF08515">
    <property type="entry name" value="TGF_beta_GS"/>
    <property type="match status" value="1"/>
</dbReference>
<dbReference type="GO" id="GO:0004675">
    <property type="term" value="F:transmembrane receptor protein serine/threonine kinase activity"/>
    <property type="evidence" value="ECO:0007669"/>
    <property type="project" value="UniProtKB-EC"/>
</dbReference>
<dbReference type="SMART" id="SM00220">
    <property type="entry name" value="S_TKc"/>
    <property type="match status" value="1"/>
</dbReference>
<gene>
    <name evidence="21" type="primary">LOC107601818</name>
</gene>
<keyword evidence="11 18" id="KW-1133">Transmembrane helix</keyword>
<evidence type="ECO:0000259" key="19">
    <source>
        <dbReference type="PROSITE" id="PS50011"/>
    </source>
</evidence>
<dbReference type="InterPro" id="IPR003605">
    <property type="entry name" value="GS_dom"/>
</dbReference>
<dbReference type="InterPro" id="IPR000472">
    <property type="entry name" value="Activin_recp"/>
</dbReference>
<reference evidence="21" key="1">
    <citation type="submission" date="2025-08" db="UniProtKB">
        <authorList>
            <consortium name="Ensembl"/>
        </authorList>
    </citation>
    <scope>IDENTIFICATION</scope>
</reference>
<feature type="transmembrane region" description="Helical" evidence="18">
    <location>
        <begin position="119"/>
        <end position="142"/>
    </location>
</feature>
<evidence type="ECO:0000313" key="21">
    <source>
        <dbReference type="Ensembl" id="ENSSGRP00000100350.1"/>
    </source>
</evidence>
<evidence type="ECO:0000256" key="2">
    <source>
        <dbReference type="ARBA" id="ARBA00009605"/>
    </source>
</evidence>
<keyword evidence="5" id="KW-0808">Transferase</keyword>
<dbReference type="InterPro" id="IPR017441">
    <property type="entry name" value="Protein_kinase_ATP_BS"/>
</dbReference>
<dbReference type="InterPro" id="IPR000333">
    <property type="entry name" value="TGFB_receptor"/>
</dbReference>
<dbReference type="SMART" id="SM00467">
    <property type="entry name" value="GS"/>
    <property type="match status" value="1"/>
</dbReference>
<evidence type="ECO:0000256" key="17">
    <source>
        <dbReference type="SAM" id="MobiDB-lite"/>
    </source>
</evidence>
<feature type="binding site" evidence="15">
    <location>
        <position position="225"/>
    </location>
    <ligand>
        <name>ATP</name>
        <dbReference type="ChEBI" id="CHEBI:30616"/>
    </ligand>
</feature>
<evidence type="ECO:0000256" key="3">
    <source>
        <dbReference type="ARBA" id="ARBA00012401"/>
    </source>
</evidence>
<evidence type="ECO:0000256" key="15">
    <source>
        <dbReference type="PROSITE-ProRule" id="PRU10141"/>
    </source>
</evidence>
<dbReference type="Pfam" id="PF00069">
    <property type="entry name" value="Pkinase"/>
    <property type="match status" value="1"/>
</dbReference>
<keyword evidence="12 18" id="KW-0472">Membrane</keyword>
<dbReference type="SUPFAM" id="SSF57302">
    <property type="entry name" value="Snake toxin-like"/>
    <property type="match status" value="1"/>
</dbReference>
<dbReference type="InterPro" id="IPR011009">
    <property type="entry name" value="Kinase-like_dom_sf"/>
</dbReference>
<dbReference type="FunFam" id="3.30.200.20:FF:000055">
    <property type="entry name" value="Receptor protein serine/threonine kinase"/>
    <property type="match status" value="1"/>
</dbReference>
<dbReference type="InterPro" id="IPR045860">
    <property type="entry name" value="Snake_toxin-like_sf"/>
</dbReference>
<dbReference type="GO" id="GO:0005524">
    <property type="term" value="F:ATP binding"/>
    <property type="evidence" value="ECO:0007669"/>
    <property type="project" value="UniProtKB-UniRule"/>
</dbReference>